<keyword evidence="10" id="KW-1185">Reference proteome</keyword>
<protein>
    <submittedName>
        <fullName evidence="9">Auxin Efflux Carrier</fullName>
    </submittedName>
</protein>
<gene>
    <name evidence="9" type="ordered locus">Thein_0602</name>
</gene>
<dbReference type="KEGG" id="tid:Thein_0602"/>
<keyword evidence="7 8" id="KW-0472">Membrane</keyword>
<dbReference type="GO" id="GO:0005886">
    <property type="term" value="C:plasma membrane"/>
    <property type="evidence" value="ECO:0007669"/>
    <property type="project" value="UniProtKB-SubCell"/>
</dbReference>
<evidence type="ECO:0000256" key="3">
    <source>
        <dbReference type="ARBA" id="ARBA00022448"/>
    </source>
</evidence>
<accession>F8A883</accession>
<evidence type="ECO:0000256" key="4">
    <source>
        <dbReference type="ARBA" id="ARBA00022475"/>
    </source>
</evidence>
<dbReference type="RefSeq" id="WP_013907228.1">
    <property type="nucleotide sequence ID" value="NC_015681.1"/>
</dbReference>
<dbReference type="eggNOG" id="COG0679">
    <property type="taxonomic scope" value="Bacteria"/>
</dbReference>
<reference evidence="9 10" key="2">
    <citation type="journal article" date="2012" name="Stand. Genomic Sci.">
        <title>Complete genome sequence of the thermophilic sulfate-reducing ocean bacterium Thermodesulfatator indicus type strain (CIR29812(T)).</title>
        <authorList>
            <person name="Anderson I."/>
            <person name="Saunders E."/>
            <person name="Lapidus A."/>
            <person name="Nolan M."/>
            <person name="Lucas S."/>
            <person name="Tice H."/>
            <person name="Del Rio T.G."/>
            <person name="Cheng J.F."/>
            <person name="Han C."/>
            <person name="Tapia R."/>
            <person name="Goodwin L.A."/>
            <person name="Pitluck S."/>
            <person name="Liolios K."/>
            <person name="Mavromatis K."/>
            <person name="Pagani I."/>
            <person name="Ivanova N."/>
            <person name="Mikhailova N."/>
            <person name="Pati A."/>
            <person name="Chen A."/>
            <person name="Palaniappan K."/>
            <person name="Land M."/>
            <person name="Hauser L."/>
            <person name="Jeffries C.D."/>
            <person name="Chang Y.J."/>
            <person name="Brambilla E.M."/>
            <person name="Rohde M."/>
            <person name="Spring S."/>
            <person name="Goker M."/>
            <person name="Detter J.C."/>
            <person name="Woyke T."/>
            <person name="Bristow J."/>
            <person name="Eisen J.A."/>
            <person name="Markowitz V."/>
            <person name="Hugenholtz P."/>
            <person name="Kyrpides N.C."/>
            <person name="Klenk H.P."/>
        </authorList>
    </citation>
    <scope>NUCLEOTIDE SEQUENCE [LARGE SCALE GENOMIC DNA]</scope>
    <source>
        <strain evidence="10">DSM 15286 / JCM 11887 / CIR29812</strain>
    </source>
</reference>
<comment type="similarity">
    <text evidence="2">Belongs to the auxin efflux carrier (TC 2.A.69) family.</text>
</comment>
<dbReference type="Gene3D" id="1.20.1530.20">
    <property type="match status" value="1"/>
</dbReference>
<feature type="transmembrane region" description="Helical" evidence="8">
    <location>
        <begin position="29"/>
        <end position="46"/>
    </location>
</feature>
<dbReference type="FunCoup" id="F8A883">
    <property type="interactions" value="132"/>
</dbReference>
<evidence type="ECO:0000256" key="8">
    <source>
        <dbReference type="SAM" id="Phobius"/>
    </source>
</evidence>
<dbReference type="GO" id="GO:0055085">
    <property type="term" value="P:transmembrane transport"/>
    <property type="evidence" value="ECO:0007669"/>
    <property type="project" value="InterPro"/>
</dbReference>
<dbReference type="InParanoid" id="F8A883"/>
<dbReference type="PaxDb" id="667014-Thein_0602"/>
<feature type="transmembrane region" description="Helical" evidence="8">
    <location>
        <begin position="218"/>
        <end position="242"/>
    </location>
</feature>
<feature type="transmembrane region" description="Helical" evidence="8">
    <location>
        <begin position="275"/>
        <end position="302"/>
    </location>
</feature>
<evidence type="ECO:0000256" key="5">
    <source>
        <dbReference type="ARBA" id="ARBA00022692"/>
    </source>
</evidence>
<evidence type="ECO:0000313" key="9">
    <source>
        <dbReference type="EMBL" id="AEH44483.1"/>
    </source>
</evidence>
<evidence type="ECO:0000313" key="10">
    <source>
        <dbReference type="Proteomes" id="UP000006793"/>
    </source>
</evidence>
<feature type="transmembrane region" description="Helical" evidence="8">
    <location>
        <begin position="249"/>
        <end position="269"/>
    </location>
</feature>
<keyword evidence="6 8" id="KW-1133">Transmembrane helix</keyword>
<keyword evidence="3" id="KW-0813">Transport</keyword>
<dbReference type="OrthoDB" id="9786183at2"/>
<dbReference type="InterPro" id="IPR038770">
    <property type="entry name" value="Na+/solute_symporter_sf"/>
</dbReference>
<dbReference type="AlphaFoldDB" id="F8A883"/>
<dbReference type="STRING" id="667014.Thein_0602"/>
<dbReference type="Pfam" id="PF03547">
    <property type="entry name" value="Mem_trans"/>
    <property type="match status" value="1"/>
</dbReference>
<evidence type="ECO:0000256" key="2">
    <source>
        <dbReference type="ARBA" id="ARBA00010145"/>
    </source>
</evidence>
<dbReference type="InterPro" id="IPR004776">
    <property type="entry name" value="Mem_transp_PIN-like"/>
</dbReference>
<name>F8A883_THEID</name>
<evidence type="ECO:0000256" key="6">
    <source>
        <dbReference type="ARBA" id="ARBA00022989"/>
    </source>
</evidence>
<sequence>MEKVIPFLLILIAGFSLKRLSDFPKDTALALNLYVIYIALPALIFVQVPKIQFSTHLLVPVILPWLVVLVSATLVLVLSFLFRFDRETTGALLLLTPLGNTAFLGIPMVEQFFGSQGIPFAVLYDQLGSFLALTTYGTLILSLYAPGHRPTLKDAVRKVISFPPFIALILALIFKDLGYPLWLDSFFKITAASLVPVVLVSIGFQLEIKMPVNDLLPFATGLIIRLLITPIIFILSCHFLGFKGLPVQVALLEAAMPPMVVAGAMAAIAGLRPNLASSLVGLGIIFSFLTLPIIYKLIVILIPA</sequence>
<evidence type="ECO:0000256" key="7">
    <source>
        <dbReference type="ARBA" id="ARBA00023136"/>
    </source>
</evidence>
<dbReference type="EMBL" id="CP002683">
    <property type="protein sequence ID" value="AEH44483.1"/>
    <property type="molecule type" value="Genomic_DNA"/>
</dbReference>
<proteinExistence type="inferred from homology"/>
<feature type="transmembrane region" description="Helical" evidence="8">
    <location>
        <begin position="121"/>
        <end position="143"/>
    </location>
</feature>
<keyword evidence="5 8" id="KW-0812">Transmembrane</keyword>
<dbReference type="PANTHER" id="PTHR36838:SF1">
    <property type="entry name" value="SLR1864 PROTEIN"/>
    <property type="match status" value="1"/>
</dbReference>
<organism evidence="9 10">
    <name type="scientific">Thermodesulfatator indicus (strain DSM 15286 / JCM 11887 / CIR29812)</name>
    <dbReference type="NCBI Taxonomy" id="667014"/>
    <lineage>
        <taxon>Bacteria</taxon>
        <taxon>Pseudomonadati</taxon>
        <taxon>Thermodesulfobacteriota</taxon>
        <taxon>Thermodesulfobacteria</taxon>
        <taxon>Thermodesulfobacteriales</taxon>
        <taxon>Thermodesulfatatoraceae</taxon>
        <taxon>Thermodesulfatator</taxon>
    </lineage>
</organism>
<dbReference type="PANTHER" id="PTHR36838">
    <property type="entry name" value="AUXIN EFFLUX CARRIER FAMILY PROTEIN"/>
    <property type="match status" value="1"/>
</dbReference>
<feature type="transmembrane region" description="Helical" evidence="8">
    <location>
        <begin position="58"/>
        <end position="82"/>
    </location>
</feature>
<evidence type="ECO:0000256" key="1">
    <source>
        <dbReference type="ARBA" id="ARBA00004651"/>
    </source>
</evidence>
<feature type="transmembrane region" description="Helical" evidence="8">
    <location>
        <begin position="155"/>
        <end position="174"/>
    </location>
</feature>
<feature type="transmembrane region" description="Helical" evidence="8">
    <location>
        <begin position="186"/>
        <end position="206"/>
    </location>
</feature>
<reference evidence="10" key="1">
    <citation type="submission" date="2011-04" db="EMBL/GenBank/DDBJ databases">
        <title>The complete genome of Thermodesulfatator indicus DSM 15286.</title>
        <authorList>
            <person name="Lucas S."/>
            <person name="Copeland A."/>
            <person name="Lapidus A."/>
            <person name="Bruce D."/>
            <person name="Goodwin L."/>
            <person name="Pitluck S."/>
            <person name="Peters L."/>
            <person name="Kyrpides N."/>
            <person name="Mavromatis K."/>
            <person name="Pagani I."/>
            <person name="Ivanova N."/>
            <person name="Saunders L."/>
            <person name="Detter J.C."/>
            <person name="Tapia R."/>
            <person name="Han C."/>
            <person name="Land M."/>
            <person name="Hauser L."/>
            <person name="Markowitz V."/>
            <person name="Cheng J.-F."/>
            <person name="Hugenholtz P."/>
            <person name="Woyke T."/>
            <person name="Wu D."/>
            <person name="Spring S."/>
            <person name="Schroeder M."/>
            <person name="Brambilla E."/>
            <person name="Klenk H.-P."/>
            <person name="Eisen J.A."/>
        </authorList>
    </citation>
    <scope>NUCLEOTIDE SEQUENCE [LARGE SCALE GENOMIC DNA]</scope>
    <source>
        <strain evidence="10">DSM 15286 / JCM 11887 / CIR29812</strain>
    </source>
</reference>
<dbReference type="HOGENOM" id="CLU_056175_5_0_0"/>
<keyword evidence="4" id="KW-1003">Cell membrane</keyword>
<comment type="subcellular location">
    <subcellularLocation>
        <location evidence="1">Cell membrane</location>
        <topology evidence="1">Multi-pass membrane protein</topology>
    </subcellularLocation>
</comment>
<feature type="transmembrane region" description="Helical" evidence="8">
    <location>
        <begin position="88"/>
        <end position="109"/>
    </location>
</feature>
<dbReference type="Proteomes" id="UP000006793">
    <property type="component" value="Chromosome"/>
</dbReference>